<dbReference type="EMBL" id="CP015217">
    <property type="protein sequence ID" value="AOP35342.1"/>
    <property type="molecule type" value="Genomic_DNA"/>
</dbReference>
<sequence length="110" mass="12994">MSPFRSKISDFHSHEKPECSFNGDFESGIPRIKFLKENNSILINELAFARNIKNRKVSRNRKKILRLLKSNFFHNSSFPFENSKFIIYSRCYKVGISICRLDTKIIYEVV</sequence>
<reference evidence="1 2" key="1">
    <citation type="submission" date="2016-04" db="EMBL/GenBank/DDBJ databases">
        <title>Complete genome seqeunce of Leptospira alstonii serovar Room22.</title>
        <authorList>
            <person name="Nally J.E."/>
            <person name="Bayles D.O."/>
            <person name="Hurley D."/>
            <person name="Fanning S."/>
            <person name="McMahon B.J."/>
            <person name="Arent Z."/>
        </authorList>
    </citation>
    <scope>NUCLEOTIDE SEQUENCE [LARGE SCALE GENOMIC DNA]</scope>
    <source>
        <strain evidence="1 2">GWTS #1</strain>
    </source>
</reference>
<accession>A0A1D7V0I4</accession>
<proteinExistence type="predicted"/>
<gene>
    <name evidence="1" type="ORF">A0128_16740</name>
</gene>
<keyword evidence="2" id="KW-1185">Reference proteome</keyword>
<dbReference type="AlphaFoldDB" id="A0A1D7V0I4"/>
<evidence type="ECO:0000313" key="2">
    <source>
        <dbReference type="Proteomes" id="UP000094197"/>
    </source>
</evidence>
<name>A0A1D7V0I4_9LEPT</name>
<dbReference type="KEGG" id="laj:A0128_16740"/>
<evidence type="ECO:0000313" key="1">
    <source>
        <dbReference type="EMBL" id="AOP35342.1"/>
    </source>
</evidence>
<protein>
    <submittedName>
        <fullName evidence="1">Uncharacterized protein</fullName>
    </submittedName>
</protein>
<dbReference type="Proteomes" id="UP000094197">
    <property type="component" value="Chromosome 1"/>
</dbReference>
<organism evidence="1 2">
    <name type="scientific">Leptospira tipperaryensis</name>
    <dbReference type="NCBI Taxonomy" id="2564040"/>
    <lineage>
        <taxon>Bacteria</taxon>
        <taxon>Pseudomonadati</taxon>
        <taxon>Spirochaetota</taxon>
        <taxon>Spirochaetia</taxon>
        <taxon>Leptospirales</taxon>
        <taxon>Leptospiraceae</taxon>
        <taxon>Leptospira</taxon>
    </lineage>
</organism>